<keyword evidence="5" id="KW-0157">Chromophore</keyword>
<feature type="domain" description="PAS" evidence="7">
    <location>
        <begin position="49"/>
        <end position="98"/>
    </location>
</feature>
<evidence type="ECO:0000256" key="5">
    <source>
        <dbReference type="ARBA" id="ARBA00022991"/>
    </source>
</evidence>
<keyword evidence="1" id="KW-0600">Photoreceptor protein</keyword>
<dbReference type="PANTHER" id="PTHR47429">
    <property type="entry name" value="PROTEIN TWIN LOV 1"/>
    <property type="match status" value="1"/>
</dbReference>
<evidence type="ECO:0000256" key="4">
    <source>
        <dbReference type="ARBA" id="ARBA00022643"/>
    </source>
</evidence>
<dbReference type="InterPro" id="IPR000014">
    <property type="entry name" value="PAS"/>
</dbReference>
<feature type="domain" description="PAS" evidence="7">
    <location>
        <begin position="291"/>
        <end position="337"/>
    </location>
</feature>
<dbReference type="PROSITE" id="PS50113">
    <property type="entry name" value="PAC"/>
    <property type="match status" value="1"/>
</dbReference>
<dbReference type="Pfam" id="PF13426">
    <property type="entry name" value="PAS_9"/>
    <property type="match status" value="2"/>
</dbReference>
<dbReference type="SMART" id="SM00086">
    <property type="entry name" value="PAC"/>
    <property type="match status" value="2"/>
</dbReference>
<keyword evidence="6" id="KW-0675">Receptor</keyword>
<dbReference type="GO" id="GO:0009637">
    <property type="term" value="P:response to blue light"/>
    <property type="evidence" value="ECO:0007669"/>
    <property type="project" value="UniProtKB-ARBA"/>
</dbReference>
<keyword evidence="2" id="KW-0716">Sensory transduction</keyword>
<protein>
    <submittedName>
        <fullName evidence="9">Putative LOV domain-containing protein</fullName>
    </submittedName>
</protein>
<dbReference type="GO" id="GO:0009881">
    <property type="term" value="F:photoreceptor activity"/>
    <property type="evidence" value="ECO:0007669"/>
    <property type="project" value="UniProtKB-KW"/>
</dbReference>
<dbReference type="CDD" id="cd00130">
    <property type="entry name" value="PAS"/>
    <property type="match status" value="2"/>
</dbReference>
<accession>A0A126X212</accession>
<dbReference type="InterPro" id="IPR000700">
    <property type="entry name" value="PAS-assoc_C"/>
</dbReference>
<dbReference type="Gene3D" id="3.30.450.20">
    <property type="entry name" value="PAS domain"/>
    <property type="match status" value="2"/>
</dbReference>
<evidence type="ECO:0000256" key="6">
    <source>
        <dbReference type="ARBA" id="ARBA00023170"/>
    </source>
</evidence>
<keyword evidence="4" id="KW-0288">FMN</keyword>
<name>A0A126X212_9MARC</name>
<dbReference type="InterPro" id="IPR035965">
    <property type="entry name" value="PAS-like_dom_sf"/>
</dbReference>
<organism evidence="9">
    <name type="scientific">Marchantia emarginata</name>
    <dbReference type="NCBI Taxonomy" id="179062"/>
    <lineage>
        <taxon>Eukaryota</taxon>
        <taxon>Viridiplantae</taxon>
        <taxon>Streptophyta</taxon>
        <taxon>Embryophyta</taxon>
        <taxon>Marchantiophyta</taxon>
        <taxon>Marchantiopsida</taxon>
        <taxon>Marchantiidae</taxon>
        <taxon>Marchantiales</taxon>
        <taxon>Marchantiaceae</taxon>
        <taxon>Marchantia</taxon>
    </lineage>
</organism>
<evidence type="ECO:0000259" key="7">
    <source>
        <dbReference type="PROSITE" id="PS50112"/>
    </source>
</evidence>
<keyword evidence="3" id="KW-0285">Flavoprotein</keyword>
<dbReference type="GO" id="GO:0005634">
    <property type="term" value="C:nucleus"/>
    <property type="evidence" value="ECO:0007669"/>
    <property type="project" value="TreeGrafter"/>
</dbReference>
<reference evidence="9" key="1">
    <citation type="journal article" date="2016" name="Proc. Natl. Acad. Sci. U.S.A.">
        <title>Functional and topological diversity of LOV domain photoreceptors.</title>
        <authorList>
            <person name="Glantz S.T."/>
            <person name="Carpenter E.J."/>
            <person name="Melkonian M."/>
            <person name="Gardner K.H."/>
            <person name="Boyden E.S."/>
            <person name="Wong G.K."/>
            <person name="Chow B.Y."/>
        </authorList>
    </citation>
    <scope>NUCLEOTIDE SEQUENCE</scope>
    <source>
        <strain evidence="9">TFYI_2005210</strain>
    </source>
</reference>
<dbReference type="AlphaFoldDB" id="A0A126X212"/>
<evidence type="ECO:0000256" key="3">
    <source>
        <dbReference type="ARBA" id="ARBA00022630"/>
    </source>
</evidence>
<feature type="domain" description="PAC" evidence="8">
    <location>
        <begin position="99"/>
        <end position="154"/>
    </location>
</feature>
<sequence length="426" mass="46729">MGMGLKIEEDEDSMDLLVESMRKSYSDSVSQALKDYEFSFVISDPRLPDNPIVYASEGFFKMTGYSREEVVGHNCRFLQGPDTDRRTVLELRDAIREERTVQVRILNYTKEGKSFWNLFHLAPVFSKADGTVIHFVGVQTPVSSQLASTEKMSSCLVSPRTLYPQKVSLVVGNQDENAGMSEPQLITPKTMSNCLSESIEQLAANGPAAAEESQASKSQGTEEGKAADAVKCLVSQLVESSKGKEGVDEKRCKQLSECPAEGVVNSSLMLSLTRIHQSFVLADPNLPDMPIVHASDLFLHLTGYSREEGVGRNCRFLQGPDTDPAAVAQIRESISKEKPCSVRILNYRKDKRPFWNLLHLSPVRSCGGKVAFYVGVQLQVLAADEEVEEGRGLNAQMKQLSAVGAVRVAVRSLQGGGLRRCVGSTS</sequence>
<dbReference type="EMBL" id="KU701039">
    <property type="protein sequence ID" value="AML78708.1"/>
    <property type="molecule type" value="mRNA"/>
</dbReference>
<dbReference type="InterPro" id="IPR001610">
    <property type="entry name" value="PAC"/>
</dbReference>
<dbReference type="NCBIfam" id="TIGR00229">
    <property type="entry name" value="sensory_box"/>
    <property type="match status" value="2"/>
</dbReference>
<evidence type="ECO:0000256" key="1">
    <source>
        <dbReference type="ARBA" id="ARBA00022543"/>
    </source>
</evidence>
<dbReference type="PROSITE" id="PS50112">
    <property type="entry name" value="PAS"/>
    <property type="match status" value="2"/>
</dbReference>
<evidence type="ECO:0000313" key="9">
    <source>
        <dbReference type="EMBL" id="AML78708.1"/>
    </source>
</evidence>
<dbReference type="PANTHER" id="PTHR47429:SF2">
    <property type="entry name" value="PROTEIN TWIN LOV 1"/>
    <property type="match status" value="1"/>
</dbReference>
<evidence type="ECO:0000256" key="2">
    <source>
        <dbReference type="ARBA" id="ARBA00022606"/>
    </source>
</evidence>
<proteinExistence type="evidence at transcript level"/>
<dbReference type="SUPFAM" id="SSF55785">
    <property type="entry name" value="PYP-like sensor domain (PAS domain)"/>
    <property type="match status" value="2"/>
</dbReference>
<evidence type="ECO:0000259" key="8">
    <source>
        <dbReference type="PROSITE" id="PS50113"/>
    </source>
</evidence>